<dbReference type="Proteomes" id="UP001500888">
    <property type="component" value="Unassembled WGS sequence"/>
</dbReference>
<evidence type="ECO:0008006" key="3">
    <source>
        <dbReference type="Google" id="ProtNLM"/>
    </source>
</evidence>
<dbReference type="Gene3D" id="1.25.40.10">
    <property type="entry name" value="Tetratricopeptide repeat domain"/>
    <property type="match status" value="1"/>
</dbReference>
<accession>A0ABP7JGM3</accession>
<proteinExistence type="predicted"/>
<dbReference type="RefSeq" id="WP_344952735.1">
    <property type="nucleotide sequence ID" value="NZ_BAAAZR010000057.1"/>
</dbReference>
<dbReference type="InterPro" id="IPR011990">
    <property type="entry name" value="TPR-like_helical_dom_sf"/>
</dbReference>
<evidence type="ECO:0000313" key="2">
    <source>
        <dbReference type="Proteomes" id="UP001500888"/>
    </source>
</evidence>
<protein>
    <recommendedName>
        <fullName evidence="3">Transcriptional regulator</fullName>
    </recommendedName>
</protein>
<organism evidence="1 2">
    <name type="scientific">Sphaerisporangium flaviroseum</name>
    <dbReference type="NCBI Taxonomy" id="509199"/>
    <lineage>
        <taxon>Bacteria</taxon>
        <taxon>Bacillati</taxon>
        <taxon>Actinomycetota</taxon>
        <taxon>Actinomycetes</taxon>
        <taxon>Streptosporangiales</taxon>
        <taxon>Streptosporangiaceae</taxon>
        <taxon>Sphaerisporangium</taxon>
    </lineage>
</organism>
<reference evidence="2" key="1">
    <citation type="journal article" date="2019" name="Int. J. Syst. Evol. Microbiol.">
        <title>The Global Catalogue of Microorganisms (GCM) 10K type strain sequencing project: providing services to taxonomists for standard genome sequencing and annotation.</title>
        <authorList>
            <consortium name="The Broad Institute Genomics Platform"/>
            <consortium name="The Broad Institute Genome Sequencing Center for Infectious Disease"/>
            <person name="Wu L."/>
            <person name="Ma J."/>
        </authorList>
    </citation>
    <scope>NUCLEOTIDE SEQUENCE [LARGE SCALE GENOMIC DNA]</scope>
    <source>
        <strain evidence="2">JCM 16908</strain>
    </source>
</reference>
<keyword evidence="2" id="KW-1185">Reference proteome</keyword>
<evidence type="ECO:0000313" key="1">
    <source>
        <dbReference type="EMBL" id="GAA3843648.1"/>
    </source>
</evidence>
<gene>
    <name evidence="1" type="ORF">GCM10022226_78320</name>
</gene>
<dbReference type="SUPFAM" id="SSF48452">
    <property type="entry name" value="TPR-like"/>
    <property type="match status" value="1"/>
</dbReference>
<dbReference type="EMBL" id="BAAAZR010000057">
    <property type="protein sequence ID" value="GAA3843648.1"/>
    <property type="molecule type" value="Genomic_DNA"/>
</dbReference>
<sequence length="453" mass="49165">MQREPNLLLRHLVAEAAFSHKGLARRLNDLGAARGLMGLRYDHSSVLRWMAGQQPRDPVPTLLAEIFALKLGRPVTSEDLGMAGGATPLDLGQEFTHSWQEGVETVTALWRADMERRRFLLDSAFAVGAGSAGALRWLTFPLEGKPEVSGVRKVGAPDIAAIREVTRSFGELDNRFGGGRVRSAVVKYLDSAVAPLLKEGSYGEATGRALASAAAEVTRLAGWMAYDLEQHGLAQRHLIQALSLARGAGDHGFGGEILAGMAHQAIYIGQPRHALDLARAAQLSARRAQVPSLLAEAYVLEAHAHAALSDGASCALALHEADLAFDRRRPDEEPEWIRYFDEAYLAAKYAHCFRDLGDGPQAVRYARRSLDMDGRFVRGRMFNLSLLASAHALCGDVEEACQVGTSALDLAVGLQSVRTRSYVADLRKRLEPLSREPAVAVLVRRSRELAPAA</sequence>
<comment type="caution">
    <text evidence="1">The sequence shown here is derived from an EMBL/GenBank/DDBJ whole genome shotgun (WGS) entry which is preliminary data.</text>
</comment>
<name>A0ABP7JGM3_9ACTN</name>